<sequence>MEFLIHPQYPGRKMKRKPKTEKPPIEDRYFYIKNEFDRVLDNVEKFTVGLPVSLKEEIAKNIQKDMAARWLTRYDIEDILTSREEYEELPGATGLAVTVNPFEWVKDPKNVISGLSKDAWKSITDSSDYGNEFKWEFDVGPKLAAMGMARRDLSPATVHVFGLGNVNISGRYKPIYEAGSTTELDPLSASLREFVRFRSAWPTRWTKGLMPARAVALFRIQQNLDNADPLRVNLRAENANYVDSGVLHTEGLLDAQEDTKQIKKQVSVVNANKEEADYAKKINEYWKEAGRRVKAGTLTSTDPVKQAELTKLTAVIRFLDNEELANVTNDMMQAVRKKAIIRTYAWRYFRSKKIFGKTIQDWYQDPIDFIKEKFPVVKNLNRGLTKVLTGKTWGPDLKNPGKFKFNDPLPGKWQGIGHLLDNFQTAALSKVTKILEKTGVSKLLGTAFGAALGAATSGVAVVVMAVTKNIIGKVAGDLIKSAWEQKGNVFLVIGGCGCLLFASPILVMVVILSGFKIPMDRVGVGGADTLQSSVRITKTADPMTFSNDVPVTDRRVTYTVKIENQATEQASVNNLVDNKASIPESSFDLPAGQTKTITYTGMVDSSGDADGDGRDFAYINTVGGSATISGKTVNIVASAVVIVGTPPDMRPAGWPTSGTITQGPGCSYSHGGYAAVDIADDLNTPIKATHDGVVKFSGFNGAYGKTVIIENAYSQTRYSHMESILVSAGASVYPGMAIGTMGRTGTSSKITGVHLHYEIERLVSFDGDVLPWNERLVNVSGLFFVPETVSVGLCENWHTVSSSY</sequence>
<dbReference type="Proteomes" id="UP000231098">
    <property type="component" value="Unassembled WGS sequence"/>
</dbReference>
<evidence type="ECO:0000259" key="2">
    <source>
        <dbReference type="Pfam" id="PF01551"/>
    </source>
</evidence>
<gene>
    <name evidence="3" type="ORF">COT51_00360</name>
</gene>
<reference evidence="4" key="1">
    <citation type="submission" date="2017-09" db="EMBL/GenBank/DDBJ databases">
        <title>Depth-based differentiation of microbial function through sediment-hosted aquifers and enrichment of novel symbionts in the deep terrestrial subsurface.</title>
        <authorList>
            <person name="Probst A.J."/>
            <person name="Ladd B."/>
            <person name="Jarett J.K."/>
            <person name="Geller-Mcgrath D.E."/>
            <person name="Sieber C.M.K."/>
            <person name="Emerson J.B."/>
            <person name="Anantharaman K."/>
            <person name="Thomas B.C."/>
            <person name="Malmstrom R."/>
            <person name="Stieglmeier M."/>
            <person name="Klingl A."/>
            <person name="Woyke T."/>
            <person name="Ryan C.M."/>
            <person name="Banfield J.F."/>
        </authorList>
    </citation>
    <scope>NUCLEOTIDE SEQUENCE [LARGE SCALE GENOMIC DNA]</scope>
</reference>
<evidence type="ECO:0000256" key="1">
    <source>
        <dbReference type="SAM" id="Phobius"/>
    </source>
</evidence>
<dbReference type="Gene3D" id="2.70.70.10">
    <property type="entry name" value="Glucose Permease (Domain IIA)"/>
    <property type="match status" value="1"/>
</dbReference>
<feature type="transmembrane region" description="Helical" evidence="1">
    <location>
        <begin position="488"/>
        <end position="512"/>
    </location>
</feature>
<keyword evidence="1" id="KW-0812">Transmembrane</keyword>
<dbReference type="PANTHER" id="PTHR21666">
    <property type="entry name" value="PEPTIDASE-RELATED"/>
    <property type="match status" value="1"/>
</dbReference>
<dbReference type="InterPro" id="IPR050570">
    <property type="entry name" value="Cell_wall_metabolism_enzyme"/>
</dbReference>
<dbReference type="EMBL" id="PEYV01000006">
    <property type="protein sequence ID" value="PIS21883.1"/>
    <property type="molecule type" value="Genomic_DNA"/>
</dbReference>
<protein>
    <recommendedName>
        <fullName evidence="2">M23ase beta-sheet core domain-containing protein</fullName>
    </recommendedName>
</protein>
<comment type="caution">
    <text evidence="3">The sequence shown here is derived from an EMBL/GenBank/DDBJ whole genome shotgun (WGS) entry which is preliminary data.</text>
</comment>
<dbReference type="CDD" id="cd12797">
    <property type="entry name" value="M23_peptidase"/>
    <property type="match status" value="1"/>
</dbReference>
<dbReference type="Pfam" id="PF01551">
    <property type="entry name" value="Peptidase_M23"/>
    <property type="match status" value="1"/>
</dbReference>
<keyword evidence="1" id="KW-0472">Membrane</keyword>
<dbReference type="PANTHER" id="PTHR21666:SF270">
    <property type="entry name" value="MUREIN HYDROLASE ACTIVATOR ENVC"/>
    <property type="match status" value="1"/>
</dbReference>
<organism evidence="3 4">
    <name type="scientific">candidate division WWE3 bacterium CG08_land_8_20_14_0_20_41_15</name>
    <dbReference type="NCBI Taxonomy" id="1975086"/>
    <lineage>
        <taxon>Bacteria</taxon>
        <taxon>Katanobacteria</taxon>
    </lineage>
</organism>
<dbReference type="InterPro" id="IPR011055">
    <property type="entry name" value="Dup_hybrid_motif"/>
</dbReference>
<dbReference type="InterPro" id="IPR016047">
    <property type="entry name" value="M23ase_b-sheet_dom"/>
</dbReference>
<accession>A0A2H0XAC7</accession>
<name>A0A2H0XAC7_UNCKA</name>
<dbReference type="SUPFAM" id="SSF51261">
    <property type="entry name" value="Duplicated hybrid motif"/>
    <property type="match status" value="1"/>
</dbReference>
<feature type="transmembrane region" description="Helical" evidence="1">
    <location>
        <begin position="443"/>
        <end position="467"/>
    </location>
</feature>
<evidence type="ECO:0000313" key="3">
    <source>
        <dbReference type="EMBL" id="PIS21883.1"/>
    </source>
</evidence>
<proteinExistence type="predicted"/>
<keyword evidence="1" id="KW-1133">Transmembrane helix</keyword>
<dbReference type="GO" id="GO:0004222">
    <property type="term" value="F:metalloendopeptidase activity"/>
    <property type="evidence" value="ECO:0007669"/>
    <property type="project" value="TreeGrafter"/>
</dbReference>
<feature type="domain" description="M23ase beta-sheet core" evidence="2">
    <location>
        <begin position="675"/>
        <end position="761"/>
    </location>
</feature>
<evidence type="ECO:0000313" key="4">
    <source>
        <dbReference type="Proteomes" id="UP000231098"/>
    </source>
</evidence>
<dbReference type="AlphaFoldDB" id="A0A2H0XAC7"/>